<keyword evidence="2" id="KW-1185">Reference proteome</keyword>
<dbReference type="Proteomes" id="UP000540568">
    <property type="component" value="Unassembled WGS sequence"/>
</dbReference>
<comment type="caution">
    <text evidence="1">The sequence shown here is derived from an EMBL/GenBank/DDBJ whole genome shotgun (WGS) entry which is preliminary data.</text>
</comment>
<dbReference type="EMBL" id="JACGWV010000001">
    <property type="protein sequence ID" value="MBA8807735.1"/>
    <property type="molecule type" value="Genomic_DNA"/>
</dbReference>
<evidence type="ECO:0000313" key="1">
    <source>
        <dbReference type="EMBL" id="MBA8807735.1"/>
    </source>
</evidence>
<name>A0A7W3PD97_9MICO</name>
<gene>
    <name evidence="1" type="ORF">FHX71_001677</name>
</gene>
<sequence length="188" mass="20653">MNVDLQALASADSPSATALVWINRVVESDDSQSWYELSMTLRRWFVQRWISSAPDTLNEPVAESLTRDELVDFLVGPVGDDNALFPHMWSMTRRFVVEALGALLGEELAAESRPRTVAPGIEAVPILRAADLLGDGSLHHSRLGAAGRPLVLLLSHEQEMWFIASVGPWLPVLGWPPQVQKLPAPAID</sequence>
<protein>
    <submittedName>
        <fullName evidence="1">Uncharacterized protein</fullName>
    </submittedName>
</protein>
<accession>A0A7W3PD97</accession>
<organism evidence="1 2">
    <name type="scientific">Promicromonospora sukumoe</name>
    <dbReference type="NCBI Taxonomy" id="88382"/>
    <lineage>
        <taxon>Bacteria</taxon>
        <taxon>Bacillati</taxon>
        <taxon>Actinomycetota</taxon>
        <taxon>Actinomycetes</taxon>
        <taxon>Micrococcales</taxon>
        <taxon>Promicromonosporaceae</taxon>
        <taxon>Promicromonospora</taxon>
    </lineage>
</organism>
<dbReference type="AlphaFoldDB" id="A0A7W3PD97"/>
<evidence type="ECO:0000313" key="2">
    <source>
        <dbReference type="Proteomes" id="UP000540568"/>
    </source>
</evidence>
<dbReference type="RefSeq" id="WP_182615260.1">
    <property type="nucleotide sequence ID" value="NZ_BAAATF010000020.1"/>
</dbReference>
<proteinExistence type="predicted"/>
<reference evidence="1 2" key="1">
    <citation type="submission" date="2020-07" db="EMBL/GenBank/DDBJ databases">
        <title>Sequencing the genomes of 1000 actinobacteria strains.</title>
        <authorList>
            <person name="Klenk H.-P."/>
        </authorList>
    </citation>
    <scope>NUCLEOTIDE SEQUENCE [LARGE SCALE GENOMIC DNA]</scope>
    <source>
        <strain evidence="1 2">DSM 44121</strain>
    </source>
</reference>